<dbReference type="GO" id="GO:0016787">
    <property type="term" value="F:hydrolase activity"/>
    <property type="evidence" value="ECO:0007669"/>
    <property type="project" value="UniProtKB-KW"/>
</dbReference>
<dbReference type="PROSITE" id="PS50158">
    <property type="entry name" value="ZF_CCHC"/>
    <property type="match status" value="1"/>
</dbReference>
<evidence type="ECO:0000259" key="5">
    <source>
        <dbReference type="PROSITE" id="PS50158"/>
    </source>
</evidence>
<reference evidence="7" key="2">
    <citation type="submission" date="2025-09" db="UniProtKB">
        <authorList>
            <consortium name="Ensembl"/>
        </authorList>
    </citation>
    <scope>IDENTIFICATION</scope>
</reference>
<dbReference type="InterPro" id="IPR001878">
    <property type="entry name" value="Znf_CCHC"/>
</dbReference>
<evidence type="ECO:0000256" key="2">
    <source>
        <dbReference type="ARBA" id="ARBA00039658"/>
    </source>
</evidence>
<dbReference type="Proteomes" id="UP000472260">
    <property type="component" value="Unassembled WGS sequence"/>
</dbReference>
<evidence type="ECO:0000256" key="3">
    <source>
        <dbReference type="PROSITE-ProRule" id="PRU00047"/>
    </source>
</evidence>
<dbReference type="InterPro" id="IPR041588">
    <property type="entry name" value="Integrase_H2C2"/>
</dbReference>
<dbReference type="PROSITE" id="PS50804">
    <property type="entry name" value="SCAN_BOX"/>
    <property type="match status" value="1"/>
</dbReference>
<dbReference type="Ensembl" id="ENSSANT00000093588.1">
    <property type="protein sequence ID" value="ENSSANP00000088079.1"/>
    <property type="gene ID" value="ENSSANG00000043622.1"/>
</dbReference>
<evidence type="ECO:0000313" key="7">
    <source>
        <dbReference type="Ensembl" id="ENSSANP00000088079.1"/>
    </source>
</evidence>
<evidence type="ECO:0000259" key="6">
    <source>
        <dbReference type="PROSITE" id="PS50804"/>
    </source>
</evidence>
<dbReference type="GO" id="GO:0008270">
    <property type="term" value="F:zinc ion binding"/>
    <property type="evidence" value="ECO:0007669"/>
    <property type="project" value="UniProtKB-KW"/>
</dbReference>
<keyword evidence="1" id="KW-0378">Hydrolase</keyword>
<keyword evidence="8" id="KW-1185">Reference proteome</keyword>
<organism evidence="7 8">
    <name type="scientific">Sinocyclocheilus anshuiensis</name>
    <dbReference type="NCBI Taxonomy" id="1608454"/>
    <lineage>
        <taxon>Eukaryota</taxon>
        <taxon>Metazoa</taxon>
        <taxon>Chordata</taxon>
        <taxon>Craniata</taxon>
        <taxon>Vertebrata</taxon>
        <taxon>Euteleostomi</taxon>
        <taxon>Actinopterygii</taxon>
        <taxon>Neopterygii</taxon>
        <taxon>Teleostei</taxon>
        <taxon>Ostariophysi</taxon>
        <taxon>Cypriniformes</taxon>
        <taxon>Cyprinidae</taxon>
        <taxon>Cyprininae</taxon>
        <taxon>Sinocyclocheilus</taxon>
    </lineage>
</organism>
<feature type="domain" description="SCAN box" evidence="6">
    <location>
        <begin position="91"/>
        <end position="135"/>
    </location>
</feature>
<dbReference type="CDD" id="cd00303">
    <property type="entry name" value="retropepsin_like"/>
    <property type="match status" value="1"/>
</dbReference>
<dbReference type="Pfam" id="PF00077">
    <property type="entry name" value="RVP"/>
    <property type="match status" value="1"/>
</dbReference>
<dbReference type="InterPro" id="IPR021109">
    <property type="entry name" value="Peptidase_aspartic_dom_sf"/>
</dbReference>
<protein>
    <recommendedName>
        <fullName evidence="2">Gypsy retrotransposon integrase-like protein 1</fullName>
    </recommendedName>
</protein>
<keyword evidence="3" id="KW-0863">Zinc-finger</keyword>
<dbReference type="Gene3D" id="1.10.4020.10">
    <property type="entry name" value="DNA breaking-rejoining enzymes"/>
    <property type="match status" value="1"/>
</dbReference>
<dbReference type="AlphaFoldDB" id="A0A671RWP3"/>
<dbReference type="Pfam" id="PF02023">
    <property type="entry name" value="SCAN"/>
    <property type="match status" value="1"/>
</dbReference>
<evidence type="ECO:0000256" key="4">
    <source>
        <dbReference type="SAM" id="MobiDB-lite"/>
    </source>
</evidence>
<reference evidence="7" key="1">
    <citation type="submission" date="2025-08" db="UniProtKB">
        <authorList>
            <consortium name="Ensembl"/>
        </authorList>
    </citation>
    <scope>IDENTIFICATION</scope>
</reference>
<dbReference type="FunFam" id="1.10.340.70:FF:000001">
    <property type="entry name" value="Retrovirus-related Pol polyprotein from transposon gypsy-like Protein"/>
    <property type="match status" value="1"/>
</dbReference>
<dbReference type="InterPro" id="IPR038269">
    <property type="entry name" value="SCAN_sf"/>
</dbReference>
<dbReference type="SUPFAM" id="SSF50630">
    <property type="entry name" value="Acid proteases"/>
    <property type="match status" value="1"/>
</dbReference>
<dbReference type="SUPFAM" id="SSF57756">
    <property type="entry name" value="Retrovirus zinc finger-like domains"/>
    <property type="match status" value="1"/>
</dbReference>
<evidence type="ECO:0000313" key="8">
    <source>
        <dbReference type="Proteomes" id="UP000472260"/>
    </source>
</evidence>
<sequence length="536" mass="61338">MEKEVQRQEHKWRTLQLSLFSCKPTCRWPRQDWVLHPLPLLTGKARAAYVAMDPDDALNYDDVKQAILDKFEINNEMYRQRFRLYSAQEDETPRELQICDQIVLEQFLKLLSSETRTWVKQNNPTSSKQAAEMAEAFMAARRSLYQPRRWRNYSNSPTGKSGDGLSSGLTNSNSSSYGPQVNLGTDTSKHQGVVNRYKGKSVIVCHACGQPGHKKVDCPVQKVSNTRLCYVPRPFLEFSEVELNRDTVIEVKIGNKFFKALVDSGSSQTLVRTECLSELDISRQGKLRVCCIHGDEREYPKTDLVIEIDNQAYNLTFGIVEQAPYPVILGRDVPVLVDLLQTDRELAEARVVTRAQAKHDETCKQSLKDLPFEVHPKVKKSRRDRRQRKVEGTKVIEELPKPCTDEIEHIPHDIVQLQRQDKTLKSLFEKAENVTSSLGLQKDHFVIKDNRLYVQGAEGERLVVPEPIRLKVLQLGHSVPWAGHLGQLKMLARIASRFYWPRLYMDVMDFCRSCPECQLVSPAKKGDRAPLVSLPI</sequence>
<dbReference type="Gene3D" id="1.10.340.70">
    <property type="match status" value="1"/>
</dbReference>
<dbReference type="GO" id="GO:0003676">
    <property type="term" value="F:nucleic acid binding"/>
    <property type="evidence" value="ECO:0007669"/>
    <property type="project" value="InterPro"/>
</dbReference>
<dbReference type="InterPro" id="IPR003309">
    <property type="entry name" value="SCAN_dom"/>
</dbReference>
<dbReference type="PANTHER" id="PTHR46888">
    <property type="entry name" value="ZINC KNUCKLE DOMAINCONTAINING PROTEIN-RELATED"/>
    <property type="match status" value="1"/>
</dbReference>
<keyword evidence="3" id="KW-0479">Metal-binding</keyword>
<evidence type="ECO:0000256" key="1">
    <source>
        <dbReference type="ARBA" id="ARBA00022801"/>
    </source>
</evidence>
<dbReference type="SUPFAM" id="SSF47353">
    <property type="entry name" value="Retrovirus capsid dimerization domain-like"/>
    <property type="match status" value="1"/>
</dbReference>
<dbReference type="Pfam" id="PF17921">
    <property type="entry name" value="Integrase_H2C2"/>
    <property type="match status" value="1"/>
</dbReference>
<keyword evidence="3" id="KW-0862">Zinc</keyword>
<dbReference type="Gene3D" id="2.40.70.10">
    <property type="entry name" value="Acid Proteases"/>
    <property type="match status" value="1"/>
</dbReference>
<dbReference type="Pfam" id="PF00098">
    <property type="entry name" value="zf-CCHC"/>
    <property type="match status" value="1"/>
</dbReference>
<dbReference type="InterPro" id="IPR036875">
    <property type="entry name" value="Znf_CCHC_sf"/>
</dbReference>
<proteinExistence type="predicted"/>
<feature type="region of interest" description="Disordered" evidence="4">
    <location>
        <begin position="149"/>
        <end position="187"/>
    </location>
</feature>
<dbReference type="PANTHER" id="PTHR46888:SF1">
    <property type="entry name" value="RIBONUCLEASE H"/>
    <property type="match status" value="1"/>
</dbReference>
<feature type="compositionally biased region" description="Low complexity" evidence="4">
    <location>
        <begin position="163"/>
        <end position="178"/>
    </location>
</feature>
<dbReference type="SMART" id="SM00431">
    <property type="entry name" value="SCAN"/>
    <property type="match status" value="1"/>
</dbReference>
<dbReference type="SMART" id="SM00343">
    <property type="entry name" value="ZnF_C2HC"/>
    <property type="match status" value="1"/>
</dbReference>
<name>A0A671RWP3_9TELE</name>
<dbReference type="InterPro" id="IPR018061">
    <property type="entry name" value="Retropepsins"/>
</dbReference>
<accession>A0A671RWP3</accession>
<feature type="domain" description="CCHC-type" evidence="5">
    <location>
        <begin position="205"/>
        <end position="219"/>
    </location>
</feature>